<dbReference type="Gene3D" id="2.70.70.10">
    <property type="entry name" value="Glucose Permease (Domain IIA)"/>
    <property type="match status" value="1"/>
</dbReference>
<dbReference type="SUPFAM" id="SSF53955">
    <property type="entry name" value="Lysozyme-like"/>
    <property type="match status" value="1"/>
</dbReference>
<dbReference type="InterPro" id="IPR050570">
    <property type="entry name" value="Cell_wall_metabolism_enzyme"/>
</dbReference>
<gene>
    <name evidence="3" type="ORF">OF897_18955</name>
</gene>
<dbReference type="PANTHER" id="PTHR21666:SF270">
    <property type="entry name" value="MUREIN HYDROLASE ACTIVATOR ENVC"/>
    <property type="match status" value="1"/>
</dbReference>
<dbReference type="InterPro" id="IPR011055">
    <property type="entry name" value="Dup_hybrid_motif"/>
</dbReference>
<dbReference type="Proteomes" id="UP001073122">
    <property type="component" value="Unassembled WGS sequence"/>
</dbReference>
<dbReference type="PANTHER" id="PTHR21666">
    <property type="entry name" value="PEPTIDASE-RELATED"/>
    <property type="match status" value="1"/>
</dbReference>
<dbReference type="Gene3D" id="1.10.530.10">
    <property type="match status" value="1"/>
</dbReference>
<sequence>MSKKGVSKISGNASPKVGEATTYTIDDWYLSTPQSQRNPAGVTWELFKKRPNGRFTTTNIKKIGDSNFTFGEVSQKHTYRLEAYLYEPEGSGNSTIEITPQPAAIPKIEKVELQYVDDSPGTVFSFTEKMRARAQCVNLNGEKLKFTLWEDDEAGEGHDAKNLLIETKEARVDQTGVAVAEFMLTRALMQKAMQGEADAKQLEFYVTVEYFSHTKHATDNYKLDNPLYAPTPAERPQPRPEQPTNNSPTPSTPAETPSNNTTPRAENSPAAEKPASQMEERGVPEQNSNQSGELHDYQETQGTIEAEQPPTPQTNEGKTVSVVQDSSVEELLDAYFAKKEFKKLTGEADGNHVYTFGGRKANNQTATAAQKNGVAKTILGKVQETLKTNKKYTTQEAIIAALTANEYGTDTQSDKTVTFQTFKLGEEFTRVNNAPLDTKLYLVAKTAGSGLSDKQATIIIKEKDGLIKGSADAVLPILEITEEQMNQATPSTGEVPGTEKSEFTGTIENGMVKIPVHLRPKSNDDLKIWRDKVSKGKEDGDYTYKFGGENKVTDDASKKTVAEAVLRYAKSGNANNEKIADGKNAYVDDIIKVLEIKNYQKDDTITFKLYKKMPELLYLQVKAQGEKAHDKNFLKADGSYFEVAKKCPRCGVLTMEELSEIFTGATEEKKTQLMNAFNGANTKFGLDTCRQKAQFFAQVLQEVGESINVRNGESLDYAAEKLPEHFSRFTTTGRLNGPPNNLAFQYGRSAQNGYRSNPEMIANIAYANREGNGDAASGDGWKYRGRGIIQITFKNKYDKINARIDSDYPEFGIDIDANNINNLNEGTVASMAYWEEYGCQTHANKGVERPHFDAIVDIVNSSTPTRESRWQNLQKTVVTFKVSECSGEESAGWHEPVANPMSTLYMQSGGGGIGSIGENWGLFGTTRNGGTHQGLDLFSELGEDVFACTNGVVHKAQWHGGYGNTVTIKITDKEAFKNHKREYALLHSARGEISQGPSFDKEQDVFLFYAHLNEVLVSVGDEVESGAVIAKTGVSGVVGGTCAPHLHFEIFTTIYAVGQGLNYRCNPGYYVHFKGPSDQSEAEIQKQKTRAEAGRVINVQGG</sequence>
<dbReference type="EMBL" id="JAOVZW010000027">
    <property type="protein sequence ID" value="MCX8525998.1"/>
    <property type="molecule type" value="Genomic_DNA"/>
</dbReference>
<feature type="compositionally biased region" description="Low complexity" evidence="1">
    <location>
        <begin position="242"/>
        <end position="263"/>
    </location>
</feature>
<evidence type="ECO:0000259" key="2">
    <source>
        <dbReference type="Pfam" id="PF01551"/>
    </source>
</evidence>
<dbReference type="InterPro" id="IPR023346">
    <property type="entry name" value="Lysozyme-like_dom_sf"/>
</dbReference>
<evidence type="ECO:0000313" key="4">
    <source>
        <dbReference type="Proteomes" id="UP001073122"/>
    </source>
</evidence>
<dbReference type="CDD" id="cd12797">
    <property type="entry name" value="M23_peptidase"/>
    <property type="match status" value="1"/>
</dbReference>
<comment type="caution">
    <text evidence="3">The sequence shown here is derived from an EMBL/GenBank/DDBJ whole genome shotgun (WGS) entry which is preliminary data.</text>
</comment>
<proteinExistence type="predicted"/>
<feature type="region of interest" description="Disordered" evidence="1">
    <location>
        <begin position="220"/>
        <end position="294"/>
    </location>
</feature>
<organism evidence="3 4">
    <name type="scientific">Chryseobacterium formosus</name>
    <dbReference type="NCBI Taxonomy" id="1537363"/>
    <lineage>
        <taxon>Bacteria</taxon>
        <taxon>Pseudomonadati</taxon>
        <taxon>Bacteroidota</taxon>
        <taxon>Flavobacteriia</taxon>
        <taxon>Flavobacteriales</taxon>
        <taxon>Weeksellaceae</taxon>
        <taxon>Chryseobacterium group</taxon>
        <taxon>Chryseobacterium</taxon>
    </lineage>
</organism>
<dbReference type="InterPro" id="IPR016047">
    <property type="entry name" value="M23ase_b-sheet_dom"/>
</dbReference>
<keyword evidence="4" id="KW-1185">Reference proteome</keyword>
<dbReference type="SUPFAM" id="SSF51261">
    <property type="entry name" value="Duplicated hybrid motif"/>
    <property type="match status" value="2"/>
</dbReference>
<evidence type="ECO:0000313" key="3">
    <source>
        <dbReference type="EMBL" id="MCX8525998.1"/>
    </source>
</evidence>
<protein>
    <submittedName>
        <fullName evidence="3">Peptidoglycan DD-metalloendopeptidase family protein</fullName>
    </submittedName>
</protein>
<reference evidence="3" key="1">
    <citation type="submission" date="2022-10" db="EMBL/GenBank/DDBJ databases">
        <title>Chryseobacterium sp. nov., a novel bacterial species.</title>
        <authorList>
            <person name="Cao Y."/>
        </authorList>
    </citation>
    <scope>NUCLEOTIDE SEQUENCE</scope>
    <source>
        <strain evidence="3">CCTCC AB2015118</strain>
    </source>
</reference>
<feature type="domain" description="M23ase beta-sheet core" evidence="2">
    <location>
        <begin position="1001"/>
        <end position="1051"/>
    </location>
</feature>
<dbReference type="Pfam" id="PF01551">
    <property type="entry name" value="Peptidase_M23"/>
    <property type="match status" value="1"/>
</dbReference>
<name>A0ABT3XWJ5_9FLAO</name>
<dbReference type="RefSeq" id="WP_267267239.1">
    <property type="nucleotide sequence ID" value="NZ_JAOVZW010000027.1"/>
</dbReference>
<accession>A0ABT3XWJ5</accession>
<evidence type="ECO:0000256" key="1">
    <source>
        <dbReference type="SAM" id="MobiDB-lite"/>
    </source>
</evidence>